<keyword evidence="1" id="KW-0812">Transmembrane</keyword>
<evidence type="ECO:0000256" key="1">
    <source>
        <dbReference type="SAM" id="Phobius"/>
    </source>
</evidence>
<dbReference type="Proteomes" id="UP000518605">
    <property type="component" value="Unassembled WGS sequence"/>
</dbReference>
<keyword evidence="1" id="KW-1133">Transmembrane helix</keyword>
<reference evidence="2 3" key="1">
    <citation type="submission" date="2020-08" db="EMBL/GenBank/DDBJ databases">
        <title>Genomic Encyclopedia of Type Strains, Phase III (KMG-III): the genomes of soil and plant-associated and newly described type strains.</title>
        <authorList>
            <person name="Whitman W."/>
        </authorList>
    </citation>
    <scope>NUCLEOTIDE SEQUENCE [LARGE SCALE GENOMIC DNA]</scope>
    <source>
        <strain evidence="2 3">CECT 8234</strain>
    </source>
</reference>
<keyword evidence="3" id="KW-1185">Reference proteome</keyword>
<protein>
    <submittedName>
        <fullName evidence="2">Fluoroquinolone transport system permease protein</fullName>
    </submittedName>
</protein>
<proteinExistence type="predicted"/>
<dbReference type="InterPro" id="IPR056926">
    <property type="entry name" value="FLQE3_permease"/>
</dbReference>
<dbReference type="RefSeq" id="WP_183571001.1">
    <property type="nucleotide sequence ID" value="NZ_CBCSLB010000031.1"/>
</dbReference>
<feature type="transmembrane region" description="Helical" evidence="1">
    <location>
        <begin position="119"/>
        <end position="141"/>
    </location>
</feature>
<dbReference type="AlphaFoldDB" id="A0A7W5GCZ9"/>
<name>A0A7W5GCZ9_9BACL</name>
<feature type="transmembrane region" description="Helical" evidence="1">
    <location>
        <begin position="89"/>
        <end position="113"/>
    </location>
</feature>
<feature type="transmembrane region" description="Helical" evidence="1">
    <location>
        <begin position="200"/>
        <end position="218"/>
    </location>
</feature>
<feature type="transmembrane region" description="Helical" evidence="1">
    <location>
        <begin position="148"/>
        <end position="170"/>
    </location>
</feature>
<accession>A0A7W5GCZ9</accession>
<gene>
    <name evidence="2" type="ORF">FHS16_006050</name>
</gene>
<sequence>MRMLMTIIYDIRFQWRHGFYLVYLLVCSIYLIMLHFIPVQYKETAALLLTFSDPSALGLILAGGIVLLEKDQGIHDSLFVTPLRLREYLIAKAISLSLISVLSAWAIHIFALGTPSSPLLFTTGVMLTSSLFTLLSIGIVVRTQSVNGFILLSQLYALPLALPLLHFLGIGNKYMYLIFPTEGSLLLLKSMMRQLSTGEAIYAIIILSIGNAVVFYWAQYSFKRSLLMGLGRGEGS</sequence>
<evidence type="ECO:0000313" key="2">
    <source>
        <dbReference type="EMBL" id="MBB3155934.1"/>
    </source>
</evidence>
<dbReference type="EMBL" id="JACHXW010000030">
    <property type="protein sequence ID" value="MBB3155934.1"/>
    <property type="molecule type" value="Genomic_DNA"/>
</dbReference>
<feature type="transmembrane region" description="Helical" evidence="1">
    <location>
        <begin position="20"/>
        <end position="39"/>
    </location>
</feature>
<comment type="caution">
    <text evidence="2">The sequence shown here is derived from an EMBL/GenBank/DDBJ whole genome shotgun (WGS) entry which is preliminary data.</text>
</comment>
<evidence type="ECO:0000313" key="3">
    <source>
        <dbReference type="Proteomes" id="UP000518605"/>
    </source>
</evidence>
<dbReference type="Pfam" id="PF24686">
    <property type="entry name" value="FLQE3_permease"/>
    <property type="match status" value="1"/>
</dbReference>
<feature type="transmembrane region" description="Helical" evidence="1">
    <location>
        <begin position="45"/>
        <end position="68"/>
    </location>
</feature>
<keyword evidence="1" id="KW-0472">Membrane</keyword>
<organism evidence="2 3">
    <name type="scientific">Paenibacillus endophyticus</name>
    <dbReference type="NCBI Taxonomy" id="1294268"/>
    <lineage>
        <taxon>Bacteria</taxon>
        <taxon>Bacillati</taxon>
        <taxon>Bacillota</taxon>
        <taxon>Bacilli</taxon>
        <taxon>Bacillales</taxon>
        <taxon>Paenibacillaceae</taxon>
        <taxon>Paenibacillus</taxon>
    </lineage>
</organism>